<dbReference type="FunFam" id="1.10.10.10:FF:000322">
    <property type="entry name" value="Probable disease resistance protein At1g63360"/>
    <property type="match status" value="1"/>
</dbReference>
<keyword evidence="5" id="KW-0611">Plant defense</keyword>
<dbReference type="SUPFAM" id="SSF52058">
    <property type="entry name" value="L domain-like"/>
    <property type="match status" value="1"/>
</dbReference>
<dbReference type="InterPro" id="IPR002182">
    <property type="entry name" value="NB-ARC"/>
</dbReference>
<evidence type="ECO:0000256" key="6">
    <source>
        <dbReference type="ARBA" id="ARBA00022840"/>
    </source>
</evidence>
<keyword evidence="4" id="KW-0547">Nucleotide-binding</keyword>
<keyword evidence="6" id="KW-0067">ATP-binding</keyword>
<evidence type="ECO:0000313" key="10">
    <source>
        <dbReference type="EMBL" id="KAL3833739.1"/>
    </source>
</evidence>
<dbReference type="PANTHER" id="PTHR23155">
    <property type="entry name" value="DISEASE RESISTANCE PROTEIN RP"/>
    <property type="match status" value="1"/>
</dbReference>
<dbReference type="Proteomes" id="UP001634393">
    <property type="component" value="Unassembled WGS sequence"/>
</dbReference>
<evidence type="ECO:0000256" key="1">
    <source>
        <dbReference type="ARBA" id="ARBA00008894"/>
    </source>
</evidence>
<evidence type="ECO:0000256" key="2">
    <source>
        <dbReference type="ARBA" id="ARBA00022614"/>
    </source>
</evidence>
<comment type="caution">
    <text evidence="10">The sequence shown here is derived from an EMBL/GenBank/DDBJ whole genome shotgun (WGS) entry which is preliminary data.</text>
</comment>
<dbReference type="PANTHER" id="PTHR23155:SF1185">
    <property type="entry name" value="DISEASE RESISTANCE RPP8-LIKE PROTEIN 3-RELATED"/>
    <property type="match status" value="1"/>
</dbReference>
<gene>
    <name evidence="10" type="ORF">ACJIZ3_008475</name>
</gene>
<proteinExistence type="inferred from homology"/>
<dbReference type="GO" id="GO:0005524">
    <property type="term" value="F:ATP binding"/>
    <property type="evidence" value="ECO:0007669"/>
    <property type="project" value="UniProtKB-KW"/>
</dbReference>
<evidence type="ECO:0000313" key="11">
    <source>
        <dbReference type="Proteomes" id="UP001634393"/>
    </source>
</evidence>
<reference evidence="10 11" key="1">
    <citation type="submission" date="2024-12" db="EMBL/GenBank/DDBJ databases">
        <title>The unique morphological basis and parallel evolutionary history of personate flowers in Penstemon.</title>
        <authorList>
            <person name="Depatie T.H."/>
            <person name="Wessinger C.A."/>
        </authorList>
    </citation>
    <scope>NUCLEOTIDE SEQUENCE [LARGE SCALE GENOMIC DNA]</scope>
    <source>
        <strain evidence="10">WTNN_2</strain>
        <tissue evidence="10">Leaf</tissue>
    </source>
</reference>
<evidence type="ECO:0000256" key="3">
    <source>
        <dbReference type="ARBA" id="ARBA00022737"/>
    </source>
</evidence>
<dbReference type="GO" id="GO:0051707">
    <property type="term" value="P:response to other organism"/>
    <property type="evidence" value="ECO:0007669"/>
    <property type="project" value="UniProtKB-ARBA"/>
</dbReference>
<protein>
    <recommendedName>
        <fullName evidence="12">NB-ARC domain-containing protein</fullName>
    </recommendedName>
</protein>
<dbReference type="AlphaFoldDB" id="A0ABD3T9V0"/>
<dbReference type="InterPro" id="IPR058922">
    <property type="entry name" value="WHD_DRP"/>
</dbReference>
<evidence type="ECO:0000259" key="9">
    <source>
        <dbReference type="Pfam" id="PF23598"/>
    </source>
</evidence>
<dbReference type="SUPFAM" id="SSF52540">
    <property type="entry name" value="P-loop containing nucleoside triphosphate hydrolases"/>
    <property type="match status" value="1"/>
</dbReference>
<keyword evidence="3" id="KW-0677">Repeat</keyword>
<dbReference type="InterPro" id="IPR055414">
    <property type="entry name" value="LRR_R13L4/SHOC2-like"/>
</dbReference>
<dbReference type="PRINTS" id="PR00364">
    <property type="entry name" value="DISEASERSIST"/>
</dbReference>
<evidence type="ECO:0008006" key="12">
    <source>
        <dbReference type="Google" id="ProtNLM"/>
    </source>
</evidence>
<dbReference type="Gene3D" id="3.80.10.10">
    <property type="entry name" value="Ribonuclease Inhibitor"/>
    <property type="match status" value="1"/>
</dbReference>
<feature type="domain" description="Disease resistance R13L4/SHOC-2-like LRR" evidence="9">
    <location>
        <begin position="313"/>
        <end position="609"/>
    </location>
</feature>
<evidence type="ECO:0000259" key="8">
    <source>
        <dbReference type="Pfam" id="PF23559"/>
    </source>
</evidence>
<dbReference type="Gene3D" id="1.10.10.10">
    <property type="entry name" value="Winged helix-like DNA-binding domain superfamily/Winged helix DNA-binding domain"/>
    <property type="match status" value="1"/>
</dbReference>
<comment type="similarity">
    <text evidence="1">Belongs to the disease resistance NB-LRR family.</text>
</comment>
<dbReference type="InterPro" id="IPR036388">
    <property type="entry name" value="WH-like_DNA-bd_sf"/>
</dbReference>
<feature type="domain" description="NB-ARC" evidence="7">
    <location>
        <begin position="11"/>
        <end position="67"/>
    </location>
</feature>
<dbReference type="Pfam" id="PF00931">
    <property type="entry name" value="NB-ARC"/>
    <property type="match status" value="1"/>
</dbReference>
<evidence type="ECO:0000256" key="4">
    <source>
        <dbReference type="ARBA" id="ARBA00022741"/>
    </source>
</evidence>
<name>A0ABD3T9V0_9LAMI</name>
<dbReference type="Gene3D" id="3.40.50.300">
    <property type="entry name" value="P-loop containing nucleotide triphosphate hydrolases"/>
    <property type="match status" value="1"/>
</dbReference>
<keyword evidence="11" id="KW-1185">Reference proteome</keyword>
<feature type="domain" description="Disease resistance protein winged helix" evidence="8">
    <location>
        <begin position="162"/>
        <end position="238"/>
    </location>
</feature>
<dbReference type="Pfam" id="PF23598">
    <property type="entry name" value="LRR_14"/>
    <property type="match status" value="1"/>
</dbReference>
<sequence>MEEDIEELVYLVNLSNSRPVISICGMGGLGKTTLARKIYTHKDVEGCFEARAWEEINGMDETELVVELYQIQKGKKCLFLEGIGRELIHKCGYLPLAISVIGGILREKQSLGEWKKAKENFDTYVQYGDGIEKEKRVAQVLDLSYNVLPYYLKPCFLYLGCFSEDEEIDTEKLYSQWIAEGMISSETQGREETLKDVAERYLSELESRCMVQVKHVEFSSLYRRFDSCRLHDLMRDLCLSKAKEEEFLQTMDFNFPQHYNSSMVKTRRLAIHFQGDVGDDFNEMRNVRNLRYVLLNNKLEYQQVYNVGYSHFISNLNKFGSLKSLILVRCDLTEIIPSEIGYKLIHLKYLGMRDCLLDVLPSSVGNLQCLQTLELKLQGETKVPNVIYKMKRLKHLFLKYGKSGDEQMRGETLRLDGLNELETLEHFNGIYYDATDITKLTNLRYVKALVFDWYTLSVIVNHISSSGNKLRETILDIGNCDFSSDEGFVLLEKMLVSSSLSRVLIDGRIGRLPRCEARTLCPSLVEATFSGSEIENDLMEILEKLPMLKKLRLTDDAFVGSKMICSAFGFPQLEYLLIATMPNLEEWKVEKGAMAKLSCLVIFNCKKLEMIPDGLRFVTKLEKLQIISMPKEFMERLQRVDGEESGQDCDKVSHVSSIVFEGDFHSNIWY</sequence>
<organism evidence="10 11">
    <name type="scientific">Penstemon smallii</name>
    <dbReference type="NCBI Taxonomy" id="265156"/>
    <lineage>
        <taxon>Eukaryota</taxon>
        <taxon>Viridiplantae</taxon>
        <taxon>Streptophyta</taxon>
        <taxon>Embryophyta</taxon>
        <taxon>Tracheophyta</taxon>
        <taxon>Spermatophyta</taxon>
        <taxon>Magnoliopsida</taxon>
        <taxon>eudicotyledons</taxon>
        <taxon>Gunneridae</taxon>
        <taxon>Pentapetalae</taxon>
        <taxon>asterids</taxon>
        <taxon>lamiids</taxon>
        <taxon>Lamiales</taxon>
        <taxon>Plantaginaceae</taxon>
        <taxon>Cheloneae</taxon>
        <taxon>Penstemon</taxon>
    </lineage>
</organism>
<dbReference type="InterPro" id="IPR044974">
    <property type="entry name" value="Disease_R_plants"/>
</dbReference>
<evidence type="ECO:0000256" key="5">
    <source>
        <dbReference type="ARBA" id="ARBA00022821"/>
    </source>
</evidence>
<evidence type="ECO:0000259" key="7">
    <source>
        <dbReference type="Pfam" id="PF00931"/>
    </source>
</evidence>
<dbReference type="GO" id="GO:0006952">
    <property type="term" value="P:defense response"/>
    <property type="evidence" value="ECO:0007669"/>
    <property type="project" value="UniProtKB-KW"/>
</dbReference>
<keyword evidence="2" id="KW-0433">Leucine-rich repeat</keyword>
<dbReference type="Pfam" id="PF23559">
    <property type="entry name" value="WHD_DRP"/>
    <property type="match status" value="1"/>
</dbReference>
<dbReference type="InterPro" id="IPR027417">
    <property type="entry name" value="P-loop_NTPase"/>
</dbReference>
<accession>A0ABD3T9V0</accession>
<dbReference type="EMBL" id="JBJXBP010000004">
    <property type="protein sequence ID" value="KAL3833739.1"/>
    <property type="molecule type" value="Genomic_DNA"/>
</dbReference>
<dbReference type="InterPro" id="IPR032675">
    <property type="entry name" value="LRR_dom_sf"/>
</dbReference>